<dbReference type="Proteomes" id="UP001146067">
    <property type="component" value="Unassembled WGS sequence"/>
</dbReference>
<name>A0A9X3PA97_9ACTN</name>
<proteinExistence type="predicted"/>
<dbReference type="AlphaFoldDB" id="A0A9X3PA97"/>
<organism evidence="1 2">
    <name type="scientific">Glycomyces luteolus</name>
    <dbReference type="NCBI Taxonomy" id="2670330"/>
    <lineage>
        <taxon>Bacteria</taxon>
        <taxon>Bacillati</taxon>
        <taxon>Actinomycetota</taxon>
        <taxon>Actinomycetes</taxon>
        <taxon>Glycomycetales</taxon>
        <taxon>Glycomycetaceae</taxon>
        <taxon>Glycomyces</taxon>
    </lineage>
</organism>
<keyword evidence="2" id="KW-1185">Reference proteome</keyword>
<evidence type="ECO:0000313" key="2">
    <source>
        <dbReference type="Proteomes" id="UP001146067"/>
    </source>
</evidence>
<dbReference type="EMBL" id="JAPZVP010000011">
    <property type="protein sequence ID" value="MDA1360909.1"/>
    <property type="molecule type" value="Genomic_DNA"/>
</dbReference>
<comment type="caution">
    <text evidence="1">The sequence shown here is derived from an EMBL/GenBank/DDBJ whole genome shotgun (WGS) entry which is preliminary data.</text>
</comment>
<accession>A0A9X3PA97</accession>
<sequence>MRKFEVALEGHGNICARSSYSPLMSPDEGSEETFEAALMAALEQSEAVEAPAAELAEAASR</sequence>
<dbReference type="RefSeq" id="WP_270110870.1">
    <property type="nucleotide sequence ID" value="NZ_JAPZVP010000011.1"/>
</dbReference>
<protein>
    <submittedName>
        <fullName evidence="1">Uncharacterized protein</fullName>
    </submittedName>
</protein>
<gene>
    <name evidence="1" type="ORF">O1R50_14860</name>
</gene>
<reference evidence="1" key="1">
    <citation type="submission" date="2022-12" db="EMBL/GenBank/DDBJ databases">
        <title>Gycomyces niveus sp.nov.,a novel actinomycete isolated from soil in Shouguan.</title>
        <authorList>
            <person name="Yang X."/>
        </authorList>
    </citation>
    <scope>NUCLEOTIDE SEQUENCE</scope>
    <source>
        <strain evidence="1">NEAU-A15</strain>
    </source>
</reference>
<evidence type="ECO:0000313" key="1">
    <source>
        <dbReference type="EMBL" id="MDA1360909.1"/>
    </source>
</evidence>